<evidence type="ECO:0000259" key="3">
    <source>
        <dbReference type="SMART" id="SM00852"/>
    </source>
</evidence>
<comment type="pathway">
    <text evidence="1">Cofactor biosynthesis; molybdopterin biosynthesis.</text>
</comment>
<evidence type="ECO:0000313" key="5">
    <source>
        <dbReference type="Proteomes" id="UP000567922"/>
    </source>
</evidence>
<dbReference type="InterPro" id="IPR036425">
    <property type="entry name" value="MoaB/Mog-like_dom_sf"/>
</dbReference>
<dbReference type="Pfam" id="PF00994">
    <property type="entry name" value="MoCF_biosynth"/>
    <property type="match status" value="1"/>
</dbReference>
<dbReference type="SMART" id="SM00852">
    <property type="entry name" value="MoCF_biosynth"/>
    <property type="match status" value="1"/>
</dbReference>
<protein>
    <submittedName>
        <fullName evidence="4">Molybdenum cofactor synthesis domain-containing protein</fullName>
    </submittedName>
</protein>
<accession>A0A839RS48</accession>
<evidence type="ECO:0000313" key="4">
    <source>
        <dbReference type="EMBL" id="MBB3039380.1"/>
    </source>
</evidence>
<keyword evidence="5" id="KW-1185">Reference proteome</keyword>
<dbReference type="PROSITE" id="PS01078">
    <property type="entry name" value="MOCF_BIOSYNTHESIS_1"/>
    <property type="match status" value="1"/>
</dbReference>
<dbReference type="InterPro" id="IPR001453">
    <property type="entry name" value="MoaB/Mog_dom"/>
</dbReference>
<dbReference type="InterPro" id="IPR051920">
    <property type="entry name" value="MPT_Adenylyltrnsfr/MoaC-Rel"/>
</dbReference>
<keyword evidence="2" id="KW-0501">Molybdenum cofactor biosynthesis</keyword>
<dbReference type="SUPFAM" id="SSF53218">
    <property type="entry name" value="Molybdenum cofactor biosynthesis proteins"/>
    <property type="match status" value="1"/>
</dbReference>
<dbReference type="InterPro" id="IPR008284">
    <property type="entry name" value="MoCF_biosynth_CS"/>
</dbReference>
<name>A0A839RS48_9ACTN</name>
<dbReference type="UniPathway" id="UPA00344"/>
<sequence>MKAAVIVASTRAAEGVYADRTGPVITEWLLGRGFAVDDPVVVPDGEAVGEAMRSALTQGCGVILTTGGTGLTPNDVTPQQTAELLDYEIPGVSEAIRRAGIAKVPTAILSRGLAGVSGGALIVNLPGSRGGVSDGLCVLDGILEHALDQIKGGGHGD</sequence>
<dbReference type="PANTHER" id="PTHR43764">
    <property type="entry name" value="MOLYBDENUM COFACTOR BIOSYNTHESIS"/>
    <property type="match status" value="1"/>
</dbReference>
<comment type="caution">
    <text evidence="4">The sequence shown here is derived from an EMBL/GenBank/DDBJ whole genome shotgun (WGS) entry which is preliminary data.</text>
</comment>
<dbReference type="PANTHER" id="PTHR43764:SF1">
    <property type="entry name" value="MOLYBDOPTERIN MOLYBDOTRANSFERASE"/>
    <property type="match status" value="1"/>
</dbReference>
<proteinExistence type="predicted"/>
<dbReference type="AlphaFoldDB" id="A0A839RS48"/>
<dbReference type="Proteomes" id="UP000567922">
    <property type="component" value="Unassembled WGS sequence"/>
</dbReference>
<organism evidence="4 5">
    <name type="scientific">Hoyosella altamirensis</name>
    <dbReference type="NCBI Taxonomy" id="616997"/>
    <lineage>
        <taxon>Bacteria</taxon>
        <taxon>Bacillati</taxon>
        <taxon>Actinomycetota</taxon>
        <taxon>Actinomycetes</taxon>
        <taxon>Mycobacteriales</taxon>
        <taxon>Hoyosellaceae</taxon>
        <taxon>Hoyosella</taxon>
    </lineage>
</organism>
<dbReference type="NCBIfam" id="TIGR00177">
    <property type="entry name" value="molyb_syn"/>
    <property type="match status" value="1"/>
</dbReference>
<dbReference type="RefSeq" id="WP_064441903.1">
    <property type="nucleotide sequence ID" value="NZ_BDDI01000016.1"/>
</dbReference>
<gene>
    <name evidence="4" type="ORF">FHU29_003849</name>
</gene>
<evidence type="ECO:0000256" key="1">
    <source>
        <dbReference type="ARBA" id="ARBA00005046"/>
    </source>
</evidence>
<dbReference type="GO" id="GO:0006777">
    <property type="term" value="P:Mo-molybdopterin cofactor biosynthetic process"/>
    <property type="evidence" value="ECO:0007669"/>
    <property type="project" value="UniProtKB-KW"/>
</dbReference>
<dbReference type="EMBL" id="JACHWS010000003">
    <property type="protein sequence ID" value="MBB3039380.1"/>
    <property type="molecule type" value="Genomic_DNA"/>
</dbReference>
<feature type="domain" description="MoaB/Mog" evidence="3">
    <location>
        <begin position="4"/>
        <end position="146"/>
    </location>
</feature>
<reference evidence="4 5" key="1">
    <citation type="submission" date="2020-08" db="EMBL/GenBank/DDBJ databases">
        <title>Sequencing the genomes of 1000 actinobacteria strains.</title>
        <authorList>
            <person name="Klenk H.-P."/>
        </authorList>
    </citation>
    <scope>NUCLEOTIDE SEQUENCE [LARGE SCALE GENOMIC DNA]</scope>
    <source>
        <strain evidence="4 5">DSM 45258</strain>
    </source>
</reference>
<dbReference type="CDD" id="cd00886">
    <property type="entry name" value="MogA_MoaB"/>
    <property type="match status" value="1"/>
</dbReference>
<dbReference type="Gene3D" id="3.40.980.10">
    <property type="entry name" value="MoaB/Mog-like domain"/>
    <property type="match status" value="1"/>
</dbReference>
<evidence type="ECO:0000256" key="2">
    <source>
        <dbReference type="ARBA" id="ARBA00023150"/>
    </source>
</evidence>